<feature type="domain" description="N-acetyltransferase" evidence="1">
    <location>
        <begin position="4"/>
        <end position="153"/>
    </location>
</feature>
<dbReference type="PANTHER" id="PTHR43617:SF20">
    <property type="entry name" value="N-ALPHA-ACETYLTRANSFERASE RIMI"/>
    <property type="match status" value="1"/>
</dbReference>
<dbReference type="SUPFAM" id="SSF55729">
    <property type="entry name" value="Acyl-CoA N-acyltransferases (Nat)"/>
    <property type="match status" value="1"/>
</dbReference>
<evidence type="ECO:0000259" key="1">
    <source>
        <dbReference type="PROSITE" id="PS51186"/>
    </source>
</evidence>
<accession>A0A1D8B487</accession>
<dbReference type="Proteomes" id="UP000095214">
    <property type="component" value="Chromosome"/>
</dbReference>
<dbReference type="Pfam" id="PF00583">
    <property type="entry name" value="Acetyltransf_1"/>
    <property type="match status" value="1"/>
</dbReference>
<dbReference type="InterPro" id="IPR000182">
    <property type="entry name" value="GNAT_dom"/>
</dbReference>
<dbReference type="OrthoDB" id="9814648at2"/>
<sequence length="161" mass="17288">MDDVEVLEGVDGDGAEALCGWVNARGAAFLEQWAGPALSFPLTRGRVAALEGLHSIRCGGAFVGVVQWMSTDGGEAHIGRFIIDPARTGRGLGRRALEAFLRIVFADERVSTVSLSVYEDNAGARALYERMGFRVRGAREGARRALRMELARGGAEPTLPE</sequence>
<proteinExistence type="predicted"/>
<name>A0A1D8B487_9ACTO</name>
<dbReference type="InterPro" id="IPR016181">
    <property type="entry name" value="Acyl_CoA_acyltransferase"/>
</dbReference>
<dbReference type="AlphaFoldDB" id="A0A1D8B487"/>
<keyword evidence="2" id="KW-0808">Transferase</keyword>
<dbReference type="PROSITE" id="PS51186">
    <property type="entry name" value="GNAT"/>
    <property type="match status" value="1"/>
</dbReference>
<keyword evidence="3" id="KW-1185">Reference proteome</keyword>
<dbReference type="InterPro" id="IPR050276">
    <property type="entry name" value="MshD_Acetyltransferase"/>
</dbReference>
<protein>
    <submittedName>
        <fullName evidence="2">GNAT family N-acetyltransferase</fullName>
    </submittedName>
</protein>
<dbReference type="EMBL" id="CP017298">
    <property type="protein sequence ID" value="AOS47954.1"/>
    <property type="molecule type" value="Genomic_DNA"/>
</dbReference>
<dbReference type="RefSeq" id="WP_034255456.1">
    <property type="nucleotide sequence ID" value="NZ_CP017298.1"/>
</dbReference>
<evidence type="ECO:0000313" key="2">
    <source>
        <dbReference type="EMBL" id="AOS47954.1"/>
    </source>
</evidence>
<evidence type="ECO:0000313" key="3">
    <source>
        <dbReference type="Proteomes" id="UP000095214"/>
    </source>
</evidence>
<dbReference type="Gene3D" id="3.40.630.30">
    <property type="match status" value="1"/>
</dbReference>
<gene>
    <name evidence="2" type="ORF">BH719_00720</name>
</gene>
<reference evidence="2 3" key="1">
    <citation type="submission" date="2016-09" db="EMBL/GenBank/DDBJ databases">
        <title>Complete genome sequence of Actinomyces hongkongensis HKU8.</title>
        <authorList>
            <person name="Gao Y.-X."/>
            <person name="Zhou Y.-Y."/>
            <person name="Xie Y."/>
            <person name="Wang M."/>
            <person name="Wang S.-J."/>
            <person name="Shen S.-G."/>
        </authorList>
    </citation>
    <scope>NUCLEOTIDE SEQUENCE [LARGE SCALE GENOMIC DNA]</scope>
    <source>
        <strain evidence="2 3">HKU8</strain>
    </source>
</reference>
<dbReference type="GO" id="GO:0008999">
    <property type="term" value="F:protein-N-terminal-alanine acetyltransferase activity"/>
    <property type="evidence" value="ECO:0007669"/>
    <property type="project" value="TreeGrafter"/>
</dbReference>
<dbReference type="STRING" id="178339.BH719_00720"/>
<dbReference type="PANTHER" id="PTHR43617">
    <property type="entry name" value="L-AMINO ACID N-ACETYLTRANSFERASE"/>
    <property type="match status" value="1"/>
</dbReference>
<dbReference type="KEGG" id="phon:BH719_00720"/>
<organism evidence="2 3">
    <name type="scientific">Pauljensenia hongkongensis</name>
    <dbReference type="NCBI Taxonomy" id="178339"/>
    <lineage>
        <taxon>Bacteria</taxon>
        <taxon>Bacillati</taxon>
        <taxon>Actinomycetota</taxon>
        <taxon>Actinomycetes</taxon>
        <taxon>Actinomycetales</taxon>
        <taxon>Actinomycetaceae</taxon>
        <taxon>Pauljensenia</taxon>
    </lineage>
</organism>